<keyword evidence="3" id="KW-0282">Flagellum</keyword>
<dbReference type="AlphaFoldDB" id="A0A4U1YWD3"/>
<keyword evidence="3" id="KW-0966">Cell projection</keyword>
<sequence length="494" mass="57236">MMIDFCFGGDDFLKTSADVFIQVGHLEIDFTFEFDKVLYKFKRSTSNPKVVIFNNDIENPKTVSDLRAFLKSNYNCPNALSFRELVNLTSRIWGKGNFNPNLPLNFDNSRFYDQTTKYLLVLFDLYNDVSKQRSEQANLESRKSSLKGAFDQDLIARKLKKTELEPKKKELLELEDKTETLKTNLSKYTTNISEIVNQRSLSIKKDKDLLLKLLDYEEQRLFRTEKSLAFGSFANKKQFSKLVDYFPNVNLEKLKKIERFHSGVTKLLKNEIKVEKLSIEQNIQSYKEQISDLDTQLEEVFKLKEKPSLLIDDLLSLTIKTKEIKQQIDYRELSDSIDEKVKIGKEEGKRLKLDKLEGVSNILYEEIADVISTIYEDPAIPHFIFSDKNYEFSSNGDTGTGKCFSNMISLDISLLMNTKLPFFIHDSAVLKNIEVNAVNNIVNNYNSITNDKQIFISIDEITKYSTKTQKIIAETEFLTLSSSKLAFNKKWEKQ</sequence>
<keyword evidence="1" id="KW-0175">Coiled coil</keyword>
<dbReference type="InterPro" id="IPR018760">
    <property type="entry name" value="DUF2326"/>
</dbReference>
<organism evidence="3 4">
    <name type="scientific">Vibrio kanaloae</name>
    <dbReference type="NCBI Taxonomy" id="170673"/>
    <lineage>
        <taxon>Bacteria</taxon>
        <taxon>Pseudomonadati</taxon>
        <taxon>Pseudomonadota</taxon>
        <taxon>Gammaproteobacteria</taxon>
        <taxon>Vibrionales</taxon>
        <taxon>Vibrionaceae</taxon>
        <taxon>Vibrio</taxon>
    </lineage>
</organism>
<proteinExistence type="predicted"/>
<keyword evidence="3" id="KW-0969">Cilium</keyword>
<feature type="domain" description="DUF2326" evidence="2">
    <location>
        <begin position="383"/>
        <end position="465"/>
    </location>
</feature>
<evidence type="ECO:0000313" key="3">
    <source>
        <dbReference type="EMBL" id="TKF25109.1"/>
    </source>
</evidence>
<accession>A0A4U1YWD3</accession>
<evidence type="ECO:0000313" key="4">
    <source>
        <dbReference type="Proteomes" id="UP000305234"/>
    </source>
</evidence>
<dbReference type="RefSeq" id="WP_136998314.1">
    <property type="nucleotide sequence ID" value="NZ_JBFRJO010000013.1"/>
</dbReference>
<comment type="caution">
    <text evidence="3">The sequence shown here is derived from an EMBL/GenBank/DDBJ whole genome shotgun (WGS) entry which is preliminary data.</text>
</comment>
<dbReference type="Proteomes" id="UP000305234">
    <property type="component" value="Unassembled WGS sequence"/>
</dbReference>
<evidence type="ECO:0000256" key="1">
    <source>
        <dbReference type="SAM" id="Coils"/>
    </source>
</evidence>
<name>A0A4U1YWD3_9VIBR</name>
<reference evidence="3 4" key="1">
    <citation type="submission" date="2019-04" db="EMBL/GenBank/DDBJ databases">
        <title>A reverse ecology approach based on a biological definition of microbial populations.</title>
        <authorList>
            <person name="Arevalo P."/>
            <person name="Vaninsberghe D."/>
            <person name="Elsherbini J."/>
            <person name="Gore J."/>
            <person name="Polz M."/>
        </authorList>
    </citation>
    <scope>NUCLEOTIDE SEQUENCE [LARGE SCALE GENOMIC DNA]</scope>
    <source>
        <strain evidence="3 4">10N.261.46.E4</strain>
    </source>
</reference>
<gene>
    <name evidence="3" type="ORF">FCV52_14010</name>
</gene>
<dbReference type="EMBL" id="SYUW01000039">
    <property type="protein sequence ID" value="TKF25109.1"/>
    <property type="molecule type" value="Genomic_DNA"/>
</dbReference>
<protein>
    <submittedName>
        <fullName evidence="3">Flagellar protein FlgN</fullName>
    </submittedName>
</protein>
<dbReference type="Pfam" id="PF10088">
    <property type="entry name" value="DUF2326"/>
    <property type="match status" value="1"/>
</dbReference>
<feature type="coiled-coil region" evidence="1">
    <location>
        <begin position="269"/>
        <end position="303"/>
    </location>
</feature>
<evidence type="ECO:0000259" key="2">
    <source>
        <dbReference type="Pfam" id="PF10088"/>
    </source>
</evidence>